<keyword evidence="1" id="KW-0732">Signal</keyword>
<evidence type="ECO:0000256" key="1">
    <source>
        <dbReference type="SAM" id="SignalP"/>
    </source>
</evidence>
<evidence type="ECO:0000313" key="2">
    <source>
        <dbReference type="EMBL" id="AUX47921.1"/>
    </source>
</evidence>
<proteinExistence type="predicted"/>
<evidence type="ECO:0008006" key="4">
    <source>
        <dbReference type="Google" id="ProtNLM"/>
    </source>
</evidence>
<accession>A0A2L0F8T4</accession>
<reference evidence="2 3" key="1">
    <citation type="submission" date="2015-09" db="EMBL/GenBank/DDBJ databases">
        <title>Sorangium comparison.</title>
        <authorList>
            <person name="Zaburannyi N."/>
            <person name="Bunk B."/>
            <person name="Overmann J."/>
            <person name="Mueller R."/>
        </authorList>
    </citation>
    <scope>NUCLEOTIDE SEQUENCE [LARGE SCALE GENOMIC DNA]</scope>
    <source>
        <strain evidence="2 3">So ce26</strain>
    </source>
</reference>
<dbReference type="AlphaFoldDB" id="A0A2L0F8T4"/>
<organism evidence="2 3">
    <name type="scientific">Sorangium cellulosum</name>
    <name type="common">Polyangium cellulosum</name>
    <dbReference type="NCBI Taxonomy" id="56"/>
    <lineage>
        <taxon>Bacteria</taxon>
        <taxon>Pseudomonadati</taxon>
        <taxon>Myxococcota</taxon>
        <taxon>Polyangia</taxon>
        <taxon>Polyangiales</taxon>
        <taxon>Polyangiaceae</taxon>
        <taxon>Sorangium</taxon>
    </lineage>
</organism>
<name>A0A2L0F8T4_SORCE</name>
<evidence type="ECO:0000313" key="3">
    <source>
        <dbReference type="Proteomes" id="UP000238348"/>
    </source>
</evidence>
<feature type="chain" id="PRO_5014837107" description="Secreted protein" evidence="1">
    <location>
        <begin position="41"/>
        <end position="334"/>
    </location>
</feature>
<dbReference type="EMBL" id="CP012673">
    <property type="protein sequence ID" value="AUX47921.1"/>
    <property type="molecule type" value="Genomic_DNA"/>
</dbReference>
<dbReference type="RefSeq" id="WP_234023069.1">
    <property type="nucleotide sequence ID" value="NZ_CP012673.1"/>
</dbReference>
<protein>
    <recommendedName>
        <fullName evidence="4">Secreted protein</fullName>
    </recommendedName>
</protein>
<dbReference type="Proteomes" id="UP000238348">
    <property type="component" value="Chromosome"/>
</dbReference>
<sequence length="334" mass="36642">MTRVTPTLPARDPAPAGRLARAASWLPLLYLAAPPPAALAAPPGSGAWSDDDEAVFDVPAPPTLPALTRRDPTFTFEYTAAVIEPDWGSAGSGKSAFAWYSHGELEMPLVPRKWFVGVVHDSAAASVPGVERSIQLGSPELYGRGVWSSVRGLSSGGGFGVVIPTPREVSPAEEEVLRTARVVRPWDETRFRDLTITFRPWFDMRHITGPFIFQLRQGLDWSLVVRGLFSRERRTDIRAHTAFYFGYRLARPVGLGLELWEVYQLTEGLPDSRRATFAISPSVRLILSSNVQPALSVLLPIATPLRGDVDSYYAARLNVSFSFVPGALRPPPPR</sequence>
<feature type="signal peptide" evidence="1">
    <location>
        <begin position="1"/>
        <end position="40"/>
    </location>
</feature>
<gene>
    <name evidence="2" type="ORF">SOCE26_094470</name>
</gene>